<dbReference type="SUPFAM" id="SSF52540">
    <property type="entry name" value="P-loop containing nucleoside triphosphate hydrolases"/>
    <property type="match status" value="1"/>
</dbReference>
<dbReference type="InterPro" id="IPR003439">
    <property type="entry name" value="ABC_transporter-like_ATP-bd"/>
</dbReference>
<dbReference type="PANTHER" id="PTHR19229">
    <property type="entry name" value="ATP-BINDING CASSETTE TRANSPORTER SUBFAMILY A ABCA"/>
    <property type="match status" value="1"/>
</dbReference>
<sequence>MAVLLRTIRFRWRRWRNRNLLIVQENIIEDSDVLQEEERVRNLIATETGSGREALVLSDLTKLYKNFYAVNRLTFGIHEEECFGLLGVNGAGKTTTFRMLTGDCYPTAGNSFIQNSSIMMNLKKVLPDIVSLFLMLYISCYNIGFSKLVPKLSFHRHVSE</sequence>
<evidence type="ECO:0000259" key="1">
    <source>
        <dbReference type="Pfam" id="PF00005"/>
    </source>
</evidence>
<dbReference type="OrthoDB" id="8061355at2759"/>
<keyword evidence="2" id="KW-0067">ATP-binding</keyword>
<reference evidence="2 3" key="1">
    <citation type="journal article" date="2019" name="Sci. Rep.">
        <title>Orb-weaving spider Araneus ventricosus genome elucidates the spidroin gene catalogue.</title>
        <authorList>
            <person name="Kono N."/>
            <person name="Nakamura H."/>
            <person name="Ohtoshi R."/>
            <person name="Moran D.A.P."/>
            <person name="Shinohara A."/>
            <person name="Yoshida Y."/>
            <person name="Fujiwara M."/>
            <person name="Mori M."/>
            <person name="Tomita M."/>
            <person name="Arakawa K."/>
        </authorList>
    </citation>
    <scope>NUCLEOTIDE SEQUENCE [LARGE SCALE GENOMIC DNA]</scope>
</reference>
<dbReference type="GO" id="GO:0005524">
    <property type="term" value="F:ATP binding"/>
    <property type="evidence" value="ECO:0007669"/>
    <property type="project" value="UniProtKB-KW"/>
</dbReference>
<dbReference type="GO" id="GO:0005319">
    <property type="term" value="F:lipid transporter activity"/>
    <property type="evidence" value="ECO:0007669"/>
    <property type="project" value="TreeGrafter"/>
</dbReference>
<dbReference type="GO" id="GO:0016020">
    <property type="term" value="C:membrane"/>
    <property type="evidence" value="ECO:0007669"/>
    <property type="project" value="InterPro"/>
</dbReference>
<dbReference type="AlphaFoldDB" id="A0A4Y2HIN1"/>
<feature type="domain" description="ABC transporter" evidence="1">
    <location>
        <begin position="71"/>
        <end position="120"/>
    </location>
</feature>
<evidence type="ECO:0000313" key="3">
    <source>
        <dbReference type="Proteomes" id="UP000499080"/>
    </source>
</evidence>
<comment type="caution">
    <text evidence="2">The sequence shown here is derived from an EMBL/GenBank/DDBJ whole genome shotgun (WGS) entry which is preliminary data.</text>
</comment>
<dbReference type="Pfam" id="PF00005">
    <property type="entry name" value="ABC_tran"/>
    <property type="match status" value="1"/>
</dbReference>
<dbReference type="InterPro" id="IPR026082">
    <property type="entry name" value="ABCA"/>
</dbReference>
<evidence type="ECO:0000313" key="2">
    <source>
        <dbReference type="EMBL" id="GBM64873.1"/>
    </source>
</evidence>
<dbReference type="GO" id="GO:0140359">
    <property type="term" value="F:ABC-type transporter activity"/>
    <property type="evidence" value="ECO:0007669"/>
    <property type="project" value="InterPro"/>
</dbReference>
<name>A0A4Y2HIN1_ARAVE</name>
<proteinExistence type="predicted"/>
<keyword evidence="3" id="KW-1185">Reference proteome</keyword>
<protein>
    <submittedName>
        <fullName evidence="2">ATP-binding cassette sub-family A member 7</fullName>
    </submittedName>
</protein>
<dbReference type="Gene3D" id="3.40.50.300">
    <property type="entry name" value="P-loop containing nucleotide triphosphate hydrolases"/>
    <property type="match status" value="1"/>
</dbReference>
<keyword evidence="2" id="KW-0547">Nucleotide-binding</keyword>
<organism evidence="2 3">
    <name type="scientific">Araneus ventricosus</name>
    <name type="common">Orbweaver spider</name>
    <name type="synonym">Epeira ventricosa</name>
    <dbReference type="NCBI Taxonomy" id="182803"/>
    <lineage>
        <taxon>Eukaryota</taxon>
        <taxon>Metazoa</taxon>
        <taxon>Ecdysozoa</taxon>
        <taxon>Arthropoda</taxon>
        <taxon>Chelicerata</taxon>
        <taxon>Arachnida</taxon>
        <taxon>Araneae</taxon>
        <taxon>Araneomorphae</taxon>
        <taxon>Entelegynae</taxon>
        <taxon>Araneoidea</taxon>
        <taxon>Araneidae</taxon>
        <taxon>Araneus</taxon>
    </lineage>
</organism>
<dbReference type="Proteomes" id="UP000499080">
    <property type="component" value="Unassembled WGS sequence"/>
</dbReference>
<accession>A0A4Y2HIN1</accession>
<dbReference type="PANTHER" id="PTHR19229:SF250">
    <property type="entry name" value="ABC TRANSPORTER DOMAIN-CONTAINING PROTEIN-RELATED"/>
    <property type="match status" value="1"/>
</dbReference>
<gene>
    <name evidence="2" type="primary">Abca7_1</name>
    <name evidence="2" type="ORF">AVEN_33126_1</name>
</gene>
<dbReference type="GO" id="GO:0016887">
    <property type="term" value="F:ATP hydrolysis activity"/>
    <property type="evidence" value="ECO:0007669"/>
    <property type="project" value="InterPro"/>
</dbReference>
<dbReference type="InterPro" id="IPR027417">
    <property type="entry name" value="P-loop_NTPase"/>
</dbReference>
<dbReference type="EMBL" id="BGPR01103002">
    <property type="protein sequence ID" value="GBM64873.1"/>
    <property type="molecule type" value="Genomic_DNA"/>
</dbReference>